<evidence type="ECO:0000313" key="3">
    <source>
        <dbReference type="Proteomes" id="UP000754495"/>
    </source>
</evidence>
<proteinExistence type="predicted"/>
<keyword evidence="1" id="KW-0732">Signal</keyword>
<evidence type="ECO:0000313" key="2">
    <source>
        <dbReference type="EMBL" id="NIH79171.1"/>
    </source>
</evidence>
<comment type="caution">
    <text evidence="2">The sequence shown here is derived from an EMBL/GenBank/DDBJ whole genome shotgun (WGS) entry which is preliminary data.</text>
</comment>
<keyword evidence="3" id="KW-1185">Reference proteome</keyword>
<reference evidence="2 3" key="1">
    <citation type="submission" date="2020-03" db="EMBL/GenBank/DDBJ databases">
        <title>Sequencing the genomes of 1000 actinobacteria strains.</title>
        <authorList>
            <person name="Klenk H.-P."/>
        </authorList>
    </citation>
    <scope>NUCLEOTIDE SEQUENCE [LARGE SCALE GENOMIC DNA]</scope>
    <source>
        <strain evidence="2 3">DSM 45668</strain>
    </source>
</reference>
<feature type="signal peptide" evidence="1">
    <location>
        <begin position="1"/>
        <end position="24"/>
    </location>
</feature>
<organism evidence="2 3">
    <name type="scientific">Amycolatopsis viridis</name>
    <dbReference type="NCBI Taxonomy" id="185678"/>
    <lineage>
        <taxon>Bacteria</taxon>
        <taxon>Bacillati</taxon>
        <taxon>Actinomycetota</taxon>
        <taxon>Actinomycetes</taxon>
        <taxon>Pseudonocardiales</taxon>
        <taxon>Pseudonocardiaceae</taxon>
        <taxon>Amycolatopsis</taxon>
    </lineage>
</organism>
<dbReference type="Proteomes" id="UP000754495">
    <property type="component" value="Unassembled WGS sequence"/>
</dbReference>
<name>A0ABX0SQD4_9PSEU</name>
<protein>
    <recommendedName>
        <fullName evidence="4">Secreted protein</fullName>
    </recommendedName>
</protein>
<dbReference type="EMBL" id="JAANOU010000001">
    <property type="protein sequence ID" value="NIH79171.1"/>
    <property type="molecule type" value="Genomic_DNA"/>
</dbReference>
<gene>
    <name evidence="2" type="ORF">FHX46_001701</name>
</gene>
<accession>A0ABX0SQD4</accession>
<sequence>MRKTMVALLGVAMAVAFSVATAPAASAITWDYTMKTTDGDPGAILKFRAHEDVVELCDLEVDGYAAWAYIDDGGSHLYPLQIGGGHNNCRQVSEKKKGKYDLDEHRYISVQVCLVKENSAAKGCREAAWYND</sequence>
<feature type="chain" id="PRO_5046128532" description="Secreted protein" evidence="1">
    <location>
        <begin position="25"/>
        <end position="132"/>
    </location>
</feature>
<evidence type="ECO:0000256" key="1">
    <source>
        <dbReference type="SAM" id="SignalP"/>
    </source>
</evidence>
<dbReference type="RefSeq" id="WP_167112195.1">
    <property type="nucleotide sequence ID" value="NZ_JAANOU010000001.1"/>
</dbReference>
<evidence type="ECO:0008006" key="4">
    <source>
        <dbReference type="Google" id="ProtNLM"/>
    </source>
</evidence>